<dbReference type="Proteomes" id="UP000000437">
    <property type="component" value="Chromosome 22"/>
</dbReference>
<keyword evidence="1" id="KW-1133">Transmembrane helix</keyword>
<dbReference type="PANTHER" id="PTHR21063:SF4">
    <property type="entry name" value="CD48 ANTIGEN-RELATED"/>
    <property type="match status" value="1"/>
</dbReference>
<feature type="transmembrane region" description="Helical" evidence="1">
    <location>
        <begin position="175"/>
        <end position="197"/>
    </location>
</feature>
<protein>
    <submittedName>
        <fullName evidence="4 5">Si:dkey-19a16.4</fullName>
    </submittedName>
    <submittedName>
        <fullName evidence="7">Uncharacterized protein LOC557050 precursor</fullName>
    </submittedName>
</protein>
<reference evidence="5" key="2">
    <citation type="submission" date="2012-02" db="UniProtKB">
        <authorList>
            <consortium name="Ensembl"/>
        </authorList>
    </citation>
    <scope>IDENTIFICATION</scope>
    <source>
        <strain evidence="5">Tuebingen</strain>
    </source>
</reference>
<keyword evidence="2 7" id="KW-0732">Signal</keyword>
<sequence length="318" mass="35286">MAKNGFPLLFAVISLLKQGMPNGGTDKVTAPVMEGDSVTLHTGVETSKQEKIRWYFNGILIAQINGDLSFNCTDVLCNNGTERFTNRLKLDNQTGSLTITNIRNTDAGIYNHDIFKIPTRENSFVGDVHYVGEYKLVIISPSSRVSIHRSFRFNINEQDVKTAASVGASNCKREISVSVILSVLVTVALIVGGKYGLSWMLKKRQKYGLAIALKKEGQSVILDNDIEIETDDHLQWLFGEVTLFDEGNDEQLISRLSLDQTGSLTINDLRTTDSGYYKLLINKGGKTTSKRFKLIVSGCTEEEPEPDEIKDPLKLSKS</sequence>
<dbReference type="InterPro" id="IPR013783">
    <property type="entry name" value="Ig-like_fold"/>
</dbReference>
<accession>A0A8M1NLP4</accession>
<name>B4F6P2_DANRE</name>
<feature type="domain" description="Immunoglobulin" evidence="3">
    <location>
        <begin position="27"/>
        <end position="139"/>
    </location>
</feature>
<reference evidence="5 6" key="3">
    <citation type="journal article" date="2013" name="Nature">
        <title>The zebrafish reference genome sequence and its relationship to the human genome.</title>
        <authorList>
            <consortium name="Genome Reference Consortium Zebrafish"/>
            <person name="Howe K."/>
            <person name="Clark M.D."/>
            <person name="Torroja C.F."/>
            <person name="Torrance J."/>
            <person name="Berthelot C."/>
            <person name="Muffato M."/>
            <person name="Collins J.E."/>
            <person name="Humphray S."/>
            <person name="McLaren K."/>
            <person name="Matthews L."/>
            <person name="McLaren S."/>
            <person name="Sealy I."/>
            <person name="Caccamo M."/>
            <person name="Churcher C."/>
            <person name="Scott C."/>
            <person name="Barrett J.C."/>
            <person name="Koch R."/>
            <person name="Rauch G.J."/>
            <person name="White S."/>
            <person name="Chow W."/>
            <person name="Kilian B."/>
            <person name="Quintais L.T."/>
            <person name="Guerra-Assuncao J.A."/>
            <person name="Zhou Y."/>
            <person name="Gu Y."/>
            <person name="Yen J."/>
            <person name="Vogel J.H."/>
            <person name="Eyre T."/>
            <person name="Redmond S."/>
            <person name="Banerjee R."/>
            <person name="Chi J."/>
            <person name="Fu B."/>
            <person name="Langley E."/>
            <person name="Maguire S.F."/>
            <person name="Laird G.K."/>
            <person name="Lloyd D."/>
            <person name="Kenyon E."/>
            <person name="Donaldson S."/>
            <person name="Sehra H."/>
            <person name="Almeida-King J."/>
            <person name="Loveland J."/>
            <person name="Trevanion S."/>
            <person name="Jones M."/>
            <person name="Quail M."/>
            <person name="Willey D."/>
            <person name="Hunt A."/>
            <person name="Burton J."/>
            <person name="Sims S."/>
            <person name="McLay K."/>
            <person name="Plumb B."/>
            <person name="Davis J."/>
            <person name="Clee C."/>
            <person name="Oliver K."/>
            <person name="Clark R."/>
            <person name="Riddle C."/>
            <person name="Elliot D."/>
            <person name="Eliott D."/>
            <person name="Threadgold G."/>
            <person name="Harden G."/>
            <person name="Ware D."/>
            <person name="Begum S."/>
            <person name="Mortimore B."/>
            <person name="Mortimer B."/>
            <person name="Kerry G."/>
            <person name="Heath P."/>
            <person name="Phillimore B."/>
            <person name="Tracey A."/>
            <person name="Corby N."/>
            <person name="Dunn M."/>
            <person name="Johnson C."/>
            <person name="Wood J."/>
            <person name="Clark S."/>
            <person name="Pelan S."/>
            <person name="Griffiths G."/>
            <person name="Smith M."/>
            <person name="Glithero R."/>
            <person name="Howden P."/>
            <person name="Barker N."/>
            <person name="Lloyd C."/>
            <person name="Stevens C."/>
            <person name="Harley J."/>
            <person name="Holt K."/>
            <person name="Panagiotidis G."/>
            <person name="Lovell J."/>
            <person name="Beasley H."/>
            <person name="Henderson C."/>
            <person name="Gordon D."/>
            <person name="Auger K."/>
            <person name="Wright D."/>
            <person name="Collins J."/>
            <person name="Raisen C."/>
            <person name="Dyer L."/>
            <person name="Leung K."/>
            <person name="Robertson L."/>
            <person name="Ambridge K."/>
            <person name="Leongamornlert D."/>
            <person name="McGuire S."/>
            <person name="Gilderthorp R."/>
            <person name="Griffiths C."/>
            <person name="Manthravadi D."/>
            <person name="Nichol S."/>
            <person name="Barker G."/>
            <person name="Whitehead S."/>
            <person name="Kay M."/>
            <person name="Brown J."/>
            <person name="Murnane C."/>
            <person name="Gray E."/>
            <person name="Humphries M."/>
            <person name="Sycamore N."/>
            <person name="Barker D."/>
            <person name="Saunders D."/>
            <person name="Wallis J."/>
            <person name="Babbage A."/>
            <person name="Hammond S."/>
            <person name="Mashreghi-Mohammadi M."/>
            <person name="Barr L."/>
            <person name="Martin S."/>
            <person name="Wray P."/>
            <person name="Ellington A."/>
            <person name="Matthews N."/>
            <person name="Ellwood M."/>
            <person name="Woodmansey R."/>
            <person name="Clark G."/>
            <person name="Cooper J."/>
            <person name="Cooper J."/>
            <person name="Tromans A."/>
            <person name="Grafham D."/>
            <person name="Skuce C."/>
            <person name="Pandian R."/>
            <person name="Andrews R."/>
            <person name="Harrison E."/>
            <person name="Kimberley A."/>
            <person name="Garnett J."/>
            <person name="Fosker N."/>
            <person name="Hall R."/>
            <person name="Garner P."/>
            <person name="Kelly D."/>
            <person name="Bird C."/>
            <person name="Palmer S."/>
            <person name="Gehring I."/>
            <person name="Berger A."/>
            <person name="Dooley C.M."/>
            <person name="Ersan-Urun Z."/>
            <person name="Eser C."/>
            <person name="Geiger H."/>
            <person name="Geisler M."/>
            <person name="Karotki L."/>
            <person name="Kirn A."/>
            <person name="Konantz J."/>
            <person name="Konantz M."/>
            <person name="Oberlander M."/>
            <person name="Rudolph-Geiger S."/>
            <person name="Teucke M."/>
            <person name="Lanz C."/>
            <person name="Raddatz G."/>
            <person name="Osoegawa K."/>
            <person name="Zhu B."/>
            <person name="Rapp A."/>
            <person name="Widaa S."/>
            <person name="Langford C."/>
            <person name="Yang F."/>
            <person name="Schuster S.C."/>
            <person name="Carter N.P."/>
            <person name="Harrow J."/>
            <person name="Ning Z."/>
            <person name="Herrero J."/>
            <person name="Searle S.M."/>
            <person name="Enright A."/>
            <person name="Geisler R."/>
            <person name="Plasterk R.H."/>
            <person name="Lee C."/>
            <person name="Westerfield M."/>
            <person name="de Jong P.J."/>
            <person name="Zon L.I."/>
            <person name="Postlethwait J.H."/>
            <person name="Nusslein-Volhard C."/>
            <person name="Hubbard T.J."/>
            <person name="Roest Crollius H."/>
            <person name="Rogers J."/>
            <person name="Stemple D.L."/>
        </authorList>
    </citation>
    <scope>NUCLEOTIDE SEQUENCE [LARGE SCALE GENOMIC DNA]</scope>
    <source>
        <strain evidence="5">Tuebingen</strain>
    </source>
</reference>
<proteinExistence type="evidence at transcript level"/>
<dbReference type="InterPro" id="IPR036179">
    <property type="entry name" value="Ig-like_dom_sf"/>
</dbReference>
<dbReference type="ZFIN" id="ZDB-GENE-050208-652">
    <property type="gene designation" value="si:dkey-19a16.4"/>
</dbReference>
<dbReference type="EMBL" id="BC167954">
    <property type="protein sequence ID" value="AAI67954.1"/>
    <property type="molecule type" value="mRNA"/>
</dbReference>
<evidence type="ECO:0000256" key="1">
    <source>
        <dbReference type="SAM" id="Phobius"/>
    </source>
</evidence>
<dbReference type="HOGENOM" id="CLU_956322_0_0_1"/>
<dbReference type="KEGG" id="dre:557050"/>
<dbReference type="GeneID" id="557050"/>
<evidence type="ECO:0000259" key="3">
    <source>
        <dbReference type="SMART" id="SM00409"/>
    </source>
</evidence>
<dbReference type="InterPro" id="IPR003599">
    <property type="entry name" value="Ig_sub"/>
</dbReference>
<reference evidence="7" key="4">
    <citation type="journal article" date="2015" name="Nat. Commun.">
        <title>RFX transcription factors are essential for hearing in mice.</title>
        <authorList>
            <person name="Elkon R."/>
            <person name="Milon B."/>
            <person name="Morrison L."/>
            <person name="Shah M."/>
            <person name="Vijayakumar S."/>
            <person name="Racherla M."/>
            <person name="Leitch C.C."/>
            <person name="Silipino L."/>
            <person name="Hadi S."/>
            <person name="Weiss-Gayet M."/>
            <person name="Barras E."/>
            <person name="Schmid C.D."/>
            <person name="Ait-Lounis A."/>
            <person name="Barnes A."/>
            <person name="Song Y."/>
            <person name="Eisenman D.J."/>
            <person name="Eliyahu E."/>
            <person name="Frolenkov G.I."/>
            <person name="Strome S.E."/>
            <person name="Durand B."/>
            <person name="Zaghloul N.A."/>
            <person name="Jones S.M."/>
            <person name="Reith W."/>
            <person name="Hertzano R."/>
        </authorList>
    </citation>
    <scope>NUCLEOTIDE SEQUENCE</scope>
</reference>
<dbReference type="RefSeq" id="NP_001129024.1">
    <property type="nucleotide sequence ID" value="NM_001135552.1"/>
</dbReference>
<dbReference type="PaxDb" id="7955-ENSDARP00000096896"/>
<accession>B4F6P2</accession>
<keyword evidence="1" id="KW-0812">Transmembrane</keyword>
<keyword evidence="1" id="KW-0472">Membrane</keyword>
<evidence type="ECO:0000256" key="2">
    <source>
        <dbReference type="SAM" id="SignalP"/>
    </source>
</evidence>
<dbReference type="EMBL" id="BX004840">
    <property type="status" value="NOT_ANNOTATED_CDS"/>
    <property type="molecule type" value="Genomic_DNA"/>
</dbReference>
<dbReference type="Ensembl" id="ENSDART00000106118.6">
    <property type="protein sequence ID" value="ENSDARP00000096896.4"/>
    <property type="gene ID" value="ENSDARG00000071657.6"/>
</dbReference>
<dbReference type="AGR" id="ZFIN:ZDB-GENE-050208-652"/>
<gene>
    <name evidence="4 5 7 8" type="primary">si:dkey-19a16.4</name>
</gene>
<dbReference type="GeneTree" id="ENSGT01050000244806"/>
<reference evidence="4" key="1">
    <citation type="submission" date="2008-07" db="EMBL/GenBank/DDBJ databases">
        <authorList>
            <consortium name="NIH - Zebrafish Gene Collection (ZGC) project"/>
        </authorList>
    </citation>
    <scope>NUCLEOTIDE SEQUENCE [LARGE SCALE MRNA]</scope>
    <source>
        <tissue evidence="4">Whole</tissue>
    </source>
</reference>
<evidence type="ECO:0000313" key="7">
    <source>
        <dbReference type="RefSeq" id="NP_001129024.1"/>
    </source>
</evidence>
<keyword evidence="6" id="KW-1185">Reference proteome</keyword>
<reference evidence="7" key="5">
    <citation type="journal article" date="2016" name="BMC Genomics">
        <title>Gene evolution and gene expression after whole genome duplication in fish: the PhyloFish database.</title>
        <authorList>
            <person name="Pasquier J."/>
            <person name="Cabau C."/>
            <person name="Nguyen T."/>
            <person name="Jouanno E."/>
            <person name="Severac D."/>
            <person name="Braasch I."/>
            <person name="Journot L."/>
            <person name="Pontarotti P."/>
            <person name="Klopp C."/>
            <person name="Postlethwait J.H."/>
            <person name="Guiguen Y."/>
            <person name="Bobe J."/>
        </authorList>
    </citation>
    <scope>NUCLEOTIDE SEQUENCE</scope>
</reference>
<reference evidence="7" key="6">
    <citation type="submission" date="2025-04" db="UniProtKB">
        <authorList>
            <consortium name="RefSeq"/>
        </authorList>
    </citation>
    <scope>IDENTIFICATION</scope>
</reference>
<dbReference type="SUPFAM" id="SSF48726">
    <property type="entry name" value="Immunoglobulin"/>
    <property type="match status" value="2"/>
</dbReference>
<organism evidence="4">
    <name type="scientific">Danio rerio</name>
    <name type="common">Zebrafish</name>
    <name type="synonym">Brachydanio rerio</name>
    <dbReference type="NCBI Taxonomy" id="7955"/>
    <lineage>
        <taxon>Eukaryota</taxon>
        <taxon>Metazoa</taxon>
        <taxon>Chordata</taxon>
        <taxon>Craniata</taxon>
        <taxon>Vertebrata</taxon>
        <taxon>Euteleostomi</taxon>
        <taxon>Actinopterygii</taxon>
        <taxon>Neopterygii</taxon>
        <taxon>Teleostei</taxon>
        <taxon>Ostariophysi</taxon>
        <taxon>Cypriniformes</taxon>
        <taxon>Danionidae</taxon>
        <taxon>Danioninae</taxon>
        <taxon>Danio</taxon>
    </lineage>
</organism>
<dbReference type="SMART" id="SM00409">
    <property type="entry name" value="IG"/>
    <property type="match status" value="2"/>
</dbReference>
<evidence type="ECO:0000313" key="5">
    <source>
        <dbReference type="Ensembl" id="ENSDARP00000096896"/>
    </source>
</evidence>
<dbReference type="OrthoDB" id="8741746at2759"/>
<dbReference type="Gene3D" id="2.60.40.10">
    <property type="entry name" value="Immunoglobulins"/>
    <property type="match status" value="2"/>
</dbReference>
<feature type="signal peptide" evidence="2">
    <location>
        <begin position="1"/>
        <end position="21"/>
    </location>
</feature>
<evidence type="ECO:0000313" key="6">
    <source>
        <dbReference type="Proteomes" id="UP000000437"/>
    </source>
</evidence>
<feature type="domain" description="Immunoglobulin" evidence="3">
    <location>
        <begin position="209"/>
        <end position="297"/>
    </location>
</feature>
<dbReference type="Bgee" id="ENSDARG00000071657">
    <property type="expression patterns" value="Expressed in zone of skin and 11 other cell types or tissues"/>
</dbReference>
<dbReference type="PANTHER" id="PTHR21063">
    <property type="entry name" value="LFA-3"/>
    <property type="match status" value="1"/>
</dbReference>
<evidence type="ECO:0000313" key="4">
    <source>
        <dbReference type="EMBL" id="AAI67954.1"/>
    </source>
</evidence>
<evidence type="ECO:0000313" key="8">
    <source>
        <dbReference type="ZFIN" id="ZDB-GENE-050208-652"/>
    </source>
</evidence>
<feature type="chain" id="PRO_5035035107" evidence="2 7">
    <location>
        <begin position="22"/>
        <end position="318"/>
    </location>
</feature>
<dbReference type="AlphaFoldDB" id="B4F6P2"/>